<dbReference type="GO" id="GO:0009317">
    <property type="term" value="C:acetyl-CoA carboxylase complex"/>
    <property type="evidence" value="ECO:0007669"/>
    <property type="project" value="InterPro"/>
</dbReference>
<evidence type="ECO:0000256" key="5">
    <source>
        <dbReference type="ARBA" id="ARBA00022832"/>
    </source>
</evidence>
<dbReference type="InterPro" id="IPR050709">
    <property type="entry name" value="Biotin_Carboxyl_Carrier/Decarb"/>
</dbReference>
<comment type="pathway">
    <text evidence="2 9">Lipid metabolism; fatty acid biosynthesis.</text>
</comment>
<keyword evidence="4 9" id="KW-0444">Lipid biosynthesis</keyword>
<dbReference type="Gene3D" id="2.40.50.100">
    <property type="match status" value="1"/>
</dbReference>
<dbReference type="InterPro" id="IPR001882">
    <property type="entry name" value="Biotin_BS"/>
</dbReference>
<reference evidence="11 12" key="1">
    <citation type="submission" date="2019-08" db="EMBL/GenBank/DDBJ databases">
        <title>Highly reduced genomes of protist endosymbionts show evolutionary convergence.</title>
        <authorList>
            <person name="George E."/>
            <person name="Husnik F."/>
            <person name="Tashyreva D."/>
            <person name="Prokopchuk G."/>
            <person name="Horak A."/>
            <person name="Kwong W.K."/>
            <person name="Lukes J."/>
            <person name="Keeling P.J."/>
        </authorList>
    </citation>
    <scope>NUCLEOTIDE SEQUENCE [LARGE SCALE GENOMIC DNA]</scope>
    <source>
        <strain evidence="11">1604LC</strain>
    </source>
</reference>
<dbReference type="PANTHER" id="PTHR45266:SF3">
    <property type="entry name" value="OXALOACETATE DECARBOXYLASE ALPHA CHAIN"/>
    <property type="match status" value="1"/>
</dbReference>
<dbReference type="PRINTS" id="PR01071">
    <property type="entry name" value="ACOABIOTINCC"/>
</dbReference>
<dbReference type="InterPro" id="IPR000089">
    <property type="entry name" value="Biotin_lipoyl"/>
</dbReference>
<gene>
    <name evidence="11" type="ORF">FZC34_00880</name>
</gene>
<dbReference type="InterPro" id="IPR001249">
    <property type="entry name" value="AcCoA_biotinCC"/>
</dbReference>
<dbReference type="PROSITE" id="PS50968">
    <property type="entry name" value="BIOTINYL_LIPOYL"/>
    <property type="match status" value="1"/>
</dbReference>
<dbReference type="KEGG" id="cpri:FZC34_00880"/>
<evidence type="ECO:0000259" key="10">
    <source>
        <dbReference type="PROSITE" id="PS50968"/>
    </source>
</evidence>
<dbReference type="GO" id="GO:0003989">
    <property type="term" value="F:acetyl-CoA carboxylase activity"/>
    <property type="evidence" value="ECO:0007669"/>
    <property type="project" value="InterPro"/>
</dbReference>
<dbReference type="GO" id="GO:0006633">
    <property type="term" value="P:fatty acid biosynthetic process"/>
    <property type="evidence" value="ECO:0007669"/>
    <property type="project" value="UniProtKB-UniPathway"/>
</dbReference>
<evidence type="ECO:0000256" key="2">
    <source>
        <dbReference type="ARBA" id="ARBA00005194"/>
    </source>
</evidence>
<dbReference type="Pfam" id="PF00364">
    <property type="entry name" value="Biotin_lipoyl"/>
    <property type="match status" value="1"/>
</dbReference>
<proteinExistence type="predicted"/>
<keyword evidence="8 9" id="KW-0092">Biotin</keyword>
<evidence type="ECO:0000313" key="11">
    <source>
        <dbReference type="EMBL" id="QEK38472.1"/>
    </source>
</evidence>
<protein>
    <recommendedName>
        <fullName evidence="3 9">Biotin carboxyl carrier protein of acetyl-CoA carboxylase</fullName>
    </recommendedName>
</protein>
<accession>A0A5C0UGQ0</accession>
<dbReference type="PROSITE" id="PS00188">
    <property type="entry name" value="BIOTIN"/>
    <property type="match status" value="1"/>
</dbReference>
<dbReference type="OrthoDB" id="9811735at2"/>
<evidence type="ECO:0000313" key="12">
    <source>
        <dbReference type="Proteomes" id="UP000325004"/>
    </source>
</evidence>
<dbReference type="PANTHER" id="PTHR45266">
    <property type="entry name" value="OXALOACETATE DECARBOXYLASE ALPHA CHAIN"/>
    <property type="match status" value="1"/>
</dbReference>
<dbReference type="InterPro" id="IPR011053">
    <property type="entry name" value="Single_hybrid_motif"/>
</dbReference>
<evidence type="ECO:0000256" key="7">
    <source>
        <dbReference type="ARBA" id="ARBA00023160"/>
    </source>
</evidence>
<evidence type="ECO:0000256" key="3">
    <source>
        <dbReference type="ARBA" id="ARBA00017562"/>
    </source>
</evidence>
<evidence type="ECO:0000256" key="6">
    <source>
        <dbReference type="ARBA" id="ARBA00023098"/>
    </source>
</evidence>
<name>A0A5C0UGQ0_9PROT</name>
<evidence type="ECO:0000256" key="9">
    <source>
        <dbReference type="RuleBase" id="RU364072"/>
    </source>
</evidence>
<keyword evidence="6 9" id="KW-0443">Lipid metabolism</keyword>
<dbReference type="EMBL" id="CP043316">
    <property type="protein sequence ID" value="QEK38472.1"/>
    <property type="molecule type" value="Genomic_DNA"/>
</dbReference>
<keyword evidence="5 9" id="KW-0276">Fatty acid metabolism</keyword>
<dbReference type="AlphaFoldDB" id="A0A5C0UGQ0"/>
<evidence type="ECO:0000256" key="4">
    <source>
        <dbReference type="ARBA" id="ARBA00022516"/>
    </source>
</evidence>
<comment type="function">
    <text evidence="1 9">This protein is a component of the acetyl coenzyme A carboxylase complex; first, biotin carboxylase catalyzes the carboxylation of the carrier protein and then the transcarboxylase transfers the carboxyl group to form malonyl-CoA.</text>
</comment>
<keyword evidence="7 9" id="KW-0275">Fatty acid biosynthesis</keyword>
<evidence type="ECO:0000256" key="8">
    <source>
        <dbReference type="ARBA" id="ARBA00023267"/>
    </source>
</evidence>
<dbReference type="UniPathway" id="UPA00094"/>
<organism evidence="11 12">
    <name type="scientific">Candidatus Cytomitobacter primus</name>
    <dbReference type="NCBI Taxonomy" id="2066024"/>
    <lineage>
        <taxon>Bacteria</taxon>
        <taxon>Pseudomonadati</taxon>
        <taxon>Pseudomonadota</taxon>
        <taxon>Alphaproteobacteria</taxon>
        <taxon>Holosporales</taxon>
        <taxon>Holosporaceae</taxon>
        <taxon>Candidatus Cytomitobacter</taxon>
    </lineage>
</organism>
<feature type="domain" description="Lipoyl-binding" evidence="10">
    <location>
        <begin position="125"/>
        <end position="201"/>
    </location>
</feature>
<dbReference type="Proteomes" id="UP000325004">
    <property type="component" value="Chromosome"/>
</dbReference>
<keyword evidence="12" id="KW-1185">Reference proteome</keyword>
<dbReference type="SUPFAM" id="SSF51230">
    <property type="entry name" value="Single hybrid motif"/>
    <property type="match status" value="1"/>
</dbReference>
<dbReference type="CDD" id="cd06850">
    <property type="entry name" value="biotinyl_domain"/>
    <property type="match status" value="1"/>
</dbReference>
<evidence type="ECO:0000256" key="1">
    <source>
        <dbReference type="ARBA" id="ARBA00003761"/>
    </source>
</evidence>
<sequence>MVTRKNYVKTQVVMYVYTVDYGDLFQFDEIYIRIVVMSLKFNKDAVEYLAKLLKETGLKEVKYQDGDICIEFKQNSSADIQYAVPQNVMQQGNMPHNIPQSNVISQPDSQPGIVGGKDSTSSDGYESIKSPIVGTLYISPKPGVAPFIQKGSKIKEGDVLFIIEAMKVMNEVTATSSGTIEEILVQDGSPIEFDQILAKVS</sequence>